<keyword evidence="4" id="KW-1185">Reference proteome</keyword>
<accession>A0ABQ9FWT1</accession>
<evidence type="ECO:0000313" key="3">
    <source>
        <dbReference type="EMBL" id="KAJ8320205.1"/>
    </source>
</evidence>
<evidence type="ECO:0000256" key="2">
    <source>
        <dbReference type="SAM" id="MobiDB-lite"/>
    </source>
</evidence>
<feature type="compositionally biased region" description="Low complexity" evidence="2">
    <location>
        <begin position="446"/>
        <end position="462"/>
    </location>
</feature>
<keyword evidence="1" id="KW-0175">Coiled coil</keyword>
<organism evidence="3 4">
    <name type="scientific">Tegillarca granosa</name>
    <name type="common">Malaysian cockle</name>
    <name type="synonym">Anadara granosa</name>
    <dbReference type="NCBI Taxonomy" id="220873"/>
    <lineage>
        <taxon>Eukaryota</taxon>
        <taxon>Metazoa</taxon>
        <taxon>Spiralia</taxon>
        <taxon>Lophotrochozoa</taxon>
        <taxon>Mollusca</taxon>
        <taxon>Bivalvia</taxon>
        <taxon>Autobranchia</taxon>
        <taxon>Pteriomorphia</taxon>
        <taxon>Arcoida</taxon>
        <taxon>Arcoidea</taxon>
        <taxon>Arcidae</taxon>
        <taxon>Tegillarca</taxon>
    </lineage>
</organism>
<feature type="coiled-coil region" evidence="1">
    <location>
        <begin position="947"/>
        <end position="981"/>
    </location>
</feature>
<dbReference type="Proteomes" id="UP001217089">
    <property type="component" value="Unassembled WGS sequence"/>
</dbReference>
<feature type="compositionally biased region" description="Basic and acidic residues" evidence="2">
    <location>
        <begin position="158"/>
        <end position="171"/>
    </location>
</feature>
<evidence type="ECO:0000256" key="1">
    <source>
        <dbReference type="SAM" id="Coils"/>
    </source>
</evidence>
<comment type="caution">
    <text evidence="3">The sequence shown here is derived from an EMBL/GenBank/DDBJ whole genome shotgun (WGS) entry which is preliminary data.</text>
</comment>
<sequence>MSDKNHICMVVKSGNVYVAPDDSVENVKSTILSASATQGKKSSKKSSKHALAIGTSFGHVHAFLKDSDSLLQEIEKNRAQDKCLMLIKKPKSSSKQMLKAQSWANLSVSDSHLYQQLDGGYHTDHRRHPKYRTKRKQSDLQLLAETEAGFRPLSNETSRSESLSDKQRFREDEVRRKIKNEERFQKTDNKVSESKREYPYLRKDQENMYPQTQRNWTSKQTSSNQCLSEINNNQKLSNGNRMYSSHNDIYMQFPQSSTSYKSSKHIKAGAIKSDEFYSNNICDIQEENVDQDPVSRSQSVGDLTTGLTLSLVGQRKSESIQCLSAAHAPPKPPRLFQNSVKTYSPVPQKYSNNRNTQRPHSDLTNQNSSPSNGNTKSQKQRKSLVNLNTLSENHVLIEDDSLSEFSVRSEQGPSKTPNKQRRTLPCIPSGDLNEKKRQYAEIVKMRMSAQSRSSVSSSRQSQFTPQSADISRSTRTDETLSDREVSDLFVSPKGNGNNSLDVHDSAGMCNKKGYDSNIQDKNMNKVPSGFYSANQGNVITSLPSSVRSCDSGQTTLTSLSSTVDSGYMTNDQDVDMYSSSSYTRSLQKSAQNLYHNNKLQVYSYGNSSRQDSQSDKPIHTTVNNRRQSMGDNYKNNSKRNERHSTGTYNYDEIHPHYSKTSYMSKENVNNINSMPNRSSASKIKENPTVQNVTSPTIIKNGNRIVNGATSGNGAKKPVATVFRRISDLELSSNWDHGNGQKSNFNQGQGHYEEEVTDFTSKVVKDQTLNESNVIPVHDKHLHQGKKVVNKNYLRNESPDDSVISEELQYSTLPGNWRYHGNKNKESVTTVKKSPCLYQILQTHDLIPIRISLDETCLFVDIAKLQESQISLPLVKRNVKQDSPVVSTPKGKYANLGGPGSAFKPVKTVSANISLVTMVTFDEILKTNVNSSNLEELQKGDILVENNDKNQNLTVEELKKEMELLQAEVRLKDQKIQELNSLLPWKQNVEEVVKKIEINGNCYPRELLPSGLGEDEYIV</sequence>
<name>A0ABQ9FWT1_TEGGR</name>
<evidence type="ECO:0000313" key="4">
    <source>
        <dbReference type="Proteomes" id="UP001217089"/>
    </source>
</evidence>
<feature type="compositionally biased region" description="Polar residues" evidence="2">
    <location>
        <begin position="620"/>
        <end position="635"/>
    </location>
</feature>
<feature type="region of interest" description="Disordered" evidence="2">
    <location>
        <begin position="403"/>
        <end position="502"/>
    </location>
</feature>
<protein>
    <submittedName>
        <fullName evidence="3">Uncharacterized protein</fullName>
    </submittedName>
</protein>
<feature type="region of interest" description="Disordered" evidence="2">
    <location>
        <begin position="146"/>
        <end position="171"/>
    </location>
</feature>
<feature type="compositionally biased region" description="Basic and acidic residues" evidence="2">
    <location>
        <begin position="472"/>
        <end position="486"/>
    </location>
</feature>
<feature type="region of interest" description="Disordered" evidence="2">
    <location>
        <begin position="344"/>
        <end position="381"/>
    </location>
</feature>
<proteinExistence type="predicted"/>
<feature type="compositionally biased region" description="Polar residues" evidence="2">
    <location>
        <begin position="349"/>
        <end position="381"/>
    </location>
</feature>
<feature type="compositionally biased region" description="Basic residues" evidence="2">
    <location>
        <begin position="124"/>
        <end position="135"/>
    </location>
</feature>
<feature type="compositionally biased region" description="Polar residues" evidence="2">
    <location>
        <begin position="403"/>
        <end position="417"/>
    </location>
</feature>
<reference evidence="3 4" key="1">
    <citation type="submission" date="2022-12" db="EMBL/GenBank/DDBJ databases">
        <title>Chromosome-level genome of Tegillarca granosa.</title>
        <authorList>
            <person name="Kim J."/>
        </authorList>
    </citation>
    <scope>NUCLEOTIDE SEQUENCE [LARGE SCALE GENOMIC DNA]</scope>
    <source>
        <strain evidence="3">Teg-2019</strain>
        <tissue evidence="3">Adductor muscle</tissue>
    </source>
</reference>
<feature type="region of interest" description="Disordered" evidence="2">
    <location>
        <begin position="546"/>
        <end position="569"/>
    </location>
</feature>
<feature type="region of interest" description="Disordered" evidence="2">
    <location>
        <begin position="119"/>
        <end position="138"/>
    </location>
</feature>
<gene>
    <name evidence="3" type="ORF">KUTeg_001792</name>
</gene>
<dbReference type="EMBL" id="JARBDR010000141">
    <property type="protein sequence ID" value="KAJ8320205.1"/>
    <property type="molecule type" value="Genomic_DNA"/>
</dbReference>
<feature type="region of interest" description="Disordered" evidence="2">
    <location>
        <begin position="605"/>
        <end position="653"/>
    </location>
</feature>